<proteinExistence type="predicted"/>
<feature type="domain" description="DUF4062" evidence="2">
    <location>
        <begin position="7"/>
        <end position="85"/>
    </location>
</feature>
<dbReference type="Gene3D" id="3.40.50.450">
    <property type="match status" value="1"/>
</dbReference>
<evidence type="ECO:0000313" key="3">
    <source>
        <dbReference type="EMBL" id="KXZ70611.1"/>
    </source>
</evidence>
<keyword evidence="1" id="KW-0175">Coiled coil</keyword>
<evidence type="ECO:0000259" key="2">
    <source>
        <dbReference type="Pfam" id="PF13271"/>
    </source>
</evidence>
<dbReference type="AlphaFoldDB" id="A0A150HVD3"/>
<accession>A0A150HVD3</accession>
<organism evidence="3 4">
    <name type="scientific">Acinetobacter venetianus</name>
    <dbReference type="NCBI Taxonomy" id="52133"/>
    <lineage>
        <taxon>Bacteria</taxon>
        <taxon>Pseudomonadati</taxon>
        <taxon>Pseudomonadota</taxon>
        <taxon>Gammaproteobacteria</taxon>
        <taxon>Moraxellales</taxon>
        <taxon>Moraxellaceae</taxon>
        <taxon>Acinetobacter</taxon>
    </lineage>
</organism>
<evidence type="ECO:0000313" key="4">
    <source>
        <dbReference type="Proteomes" id="UP000075680"/>
    </source>
</evidence>
<dbReference type="EMBL" id="JRUE01000121">
    <property type="protein sequence ID" value="KXZ70611.1"/>
    <property type="molecule type" value="Genomic_DNA"/>
</dbReference>
<gene>
    <name evidence="3" type="ORF">AVENLUH5627_01314</name>
</gene>
<dbReference type="Proteomes" id="UP000075680">
    <property type="component" value="Unassembled WGS sequence"/>
</dbReference>
<name>A0A150HVD3_9GAMM</name>
<dbReference type="Pfam" id="PF13271">
    <property type="entry name" value="DUF4062"/>
    <property type="match status" value="1"/>
</dbReference>
<reference evidence="3 4" key="1">
    <citation type="journal article" date="2016" name="Sci. Rep.">
        <title>Genomic and phenotypic characterization of the species Acinetobacter venetianus.</title>
        <authorList>
            <person name="Fondi M."/>
            <person name="Maida I."/>
            <person name="Perrin E."/>
            <person name="Orlandini V."/>
            <person name="La Torre L."/>
            <person name="Bosi E."/>
            <person name="Negroni A."/>
            <person name="Zanaroli G."/>
            <person name="Fava F."/>
            <person name="Decorosi F."/>
            <person name="Giovannetti L."/>
            <person name="Viti C."/>
            <person name="Vaneechoutte M."/>
            <person name="Dijkshoorn L."/>
            <person name="Fani R."/>
        </authorList>
    </citation>
    <scope>NUCLEOTIDE SEQUENCE [LARGE SCALE GENOMIC DNA]</scope>
    <source>
        <strain evidence="3 4">LUH5627</strain>
    </source>
</reference>
<dbReference type="InterPro" id="IPR025139">
    <property type="entry name" value="DUF4062"/>
</dbReference>
<comment type="caution">
    <text evidence="3">The sequence shown here is derived from an EMBL/GenBank/DDBJ whole genome shotgun (WGS) entry which is preliminary data.</text>
</comment>
<feature type="coiled-coil region" evidence="1">
    <location>
        <begin position="167"/>
        <end position="194"/>
    </location>
</feature>
<evidence type="ECO:0000256" key="1">
    <source>
        <dbReference type="SAM" id="Coils"/>
    </source>
</evidence>
<dbReference type="RefSeq" id="WP_061518536.1">
    <property type="nucleotide sequence ID" value="NZ_JBLWUO010000005.1"/>
</dbReference>
<protein>
    <recommendedName>
        <fullName evidence="2">DUF4062 domain-containing protein</fullName>
    </recommendedName>
</protein>
<sequence>MQDTRYQVFISTSGNEMQPERAVLTQTLVGMGFFSWGLEQRTPLSTSIARRQIDDCDYVVILLGSQYGEQSVSGVGYMHLEYIYAMTKQKPVIVFMHEDPDSRETSLHDNKPELKEKFKEFRKQLQHEVDQVFCYRTLRDLELAVRSSMPQMLERYPVVGWVRPQNTQVLQDEIDALRAKVKQLEAEVGGREADPIASVPKVSMHELYSFEYRMHAYQDGNFKEIKTFRKITWAQLLNVLGASFIIPTPEEYFSKRMNEYLNETGLEDARKEMPRAHAVSRAQINIRALHEIKLQMRQNEWIVPAGRDDRQRMLWQLTHKGQKLLESNMLDSNRVFQFKTMH</sequence>
<dbReference type="PATRIC" id="fig|52133.18.peg.1363"/>